<dbReference type="KEGG" id="mbq:K668_02090"/>
<feature type="compositionally biased region" description="Low complexity" evidence="8">
    <location>
        <begin position="78"/>
        <end position="98"/>
    </location>
</feature>
<dbReference type="InterPro" id="IPR049890">
    <property type="entry name" value="VlpA-F-like_signal"/>
</dbReference>
<dbReference type="HOGENOM" id="CLU_1041390_0_0_14"/>
<evidence type="ECO:0000256" key="3">
    <source>
        <dbReference type="ARBA" id="ARBA00022729"/>
    </source>
</evidence>
<keyword evidence="4" id="KW-0677">Repeat</keyword>
<keyword evidence="7 10" id="KW-0449">Lipoprotein</keyword>
<feature type="compositionally biased region" description="Low complexity" evidence="8">
    <location>
        <begin position="58"/>
        <end position="68"/>
    </location>
</feature>
<name>A0A059Y8J0_MYCBV</name>
<dbReference type="PATRIC" id="fig|1316930.3.peg.429"/>
<dbReference type="AlphaFoldDB" id="A0A059Y8J0"/>
<keyword evidence="6" id="KW-0564">Palmitate</keyword>
<evidence type="ECO:0000313" key="10">
    <source>
        <dbReference type="EMBL" id="AIA33996.1"/>
    </source>
</evidence>
<accession>A0A059Y8J0</accession>
<evidence type="ECO:0000313" key="11">
    <source>
        <dbReference type="Proteomes" id="UP000027182"/>
    </source>
</evidence>
<keyword evidence="3 9" id="KW-0732">Signal</keyword>
<evidence type="ECO:0000256" key="9">
    <source>
        <dbReference type="SAM" id="SignalP"/>
    </source>
</evidence>
<reference evidence="10 11" key="1">
    <citation type="submission" date="2013-04" db="EMBL/GenBank/DDBJ databases">
        <authorList>
            <person name="Lin L."/>
            <person name="Zeng Z."/>
            <person name="Xie J."/>
            <person name="Luo L."/>
            <person name="Yang Z."/>
            <person name="Liang W."/>
            <person name="Lin H."/>
            <person name="Dong C."/>
            <person name="Sun Y."/>
        </authorList>
    </citation>
    <scope>NUCLEOTIDE SEQUENCE [LARGE SCALE GENOMIC DNA]</scope>
    <source>
        <strain evidence="10 11">CQ-W70</strain>
    </source>
</reference>
<keyword evidence="5" id="KW-0472">Membrane</keyword>
<protein>
    <submittedName>
        <fullName evidence="10">Lipoprotein</fullName>
    </submittedName>
</protein>
<evidence type="ECO:0000256" key="1">
    <source>
        <dbReference type="ARBA" id="ARBA00004193"/>
    </source>
</evidence>
<evidence type="ECO:0000256" key="2">
    <source>
        <dbReference type="ARBA" id="ARBA00022475"/>
    </source>
</evidence>
<organism evidence="10 11">
    <name type="scientific">Mycoplasmopsis bovis CQ-W70</name>
    <dbReference type="NCBI Taxonomy" id="1316930"/>
    <lineage>
        <taxon>Bacteria</taxon>
        <taxon>Bacillati</taxon>
        <taxon>Mycoplasmatota</taxon>
        <taxon>Mycoplasmoidales</taxon>
        <taxon>Metamycoplasmataceae</taxon>
        <taxon>Mycoplasmopsis</taxon>
    </lineage>
</organism>
<evidence type="ECO:0000256" key="5">
    <source>
        <dbReference type="ARBA" id="ARBA00023136"/>
    </source>
</evidence>
<dbReference type="EMBL" id="CP005933">
    <property type="protein sequence ID" value="AIA33996.1"/>
    <property type="molecule type" value="Genomic_DNA"/>
</dbReference>
<keyword evidence="2" id="KW-1003">Cell membrane</keyword>
<comment type="subcellular location">
    <subcellularLocation>
        <location evidence="1">Cell membrane</location>
        <topology evidence="1">Lipid-anchor</topology>
    </subcellularLocation>
</comment>
<gene>
    <name evidence="10" type="ORF">K668_02090</name>
</gene>
<feature type="signal peptide" evidence="9">
    <location>
        <begin position="1"/>
        <end position="23"/>
    </location>
</feature>
<feature type="compositionally biased region" description="Polar residues" evidence="8">
    <location>
        <begin position="110"/>
        <end position="125"/>
    </location>
</feature>
<dbReference type="GO" id="GO:0005886">
    <property type="term" value="C:plasma membrane"/>
    <property type="evidence" value="ECO:0007669"/>
    <property type="project" value="UniProtKB-SubCell"/>
</dbReference>
<evidence type="ECO:0000256" key="6">
    <source>
        <dbReference type="ARBA" id="ARBA00023139"/>
    </source>
</evidence>
<proteinExistence type="predicted"/>
<feature type="chain" id="PRO_5001581748" evidence="9">
    <location>
        <begin position="24"/>
        <end position="267"/>
    </location>
</feature>
<evidence type="ECO:0000256" key="7">
    <source>
        <dbReference type="ARBA" id="ARBA00023288"/>
    </source>
</evidence>
<dbReference type="RefSeq" id="WP_013954812.1">
    <property type="nucleotide sequence ID" value="NZ_CP005933.1"/>
</dbReference>
<feature type="compositionally biased region" description="Basic and acidic residues" evidence="8">
    <location>
        <begin position="28"/>
        <end position="53"/>
    </location>
</feature>
<dbReference type="NCBIfam" id="NF033817">
    <property type="entry name" value="Mplas_variab_LP"/>
    <property type="match status" value="1"/>
</dbReference>
<sequence>MKKSKFLLLGSLTSLSFVPLISASCINGEKETKNPVEKNKNKDPASSKDDKTEVNGMDSSSRNNNSDESNSKNKDSDNNSMSNSTDNSNSGDSNSNHSNSDKDTLPINADTMTQPPAENSSSSSETLDKNDEMKKFALPKLYEFSERKDLFTVVNKEDALKELTNAYNYKKNNDHALRIRNGKLNISTNKKTIFKSFILNPELKESGTINTHGSVGTNIGYKGFKNKTRKGILLEKISDKKFKITWQLILDNGKFDNKKYFQEFDFS</sequence>
<evidence type="ECO:0000256" key="8">
    <source>
        <dbReference type="SAM" id="MobiDB-lite"/>
    </source>
</evidence>
<dbReference type="Proteomes" id="UP000027182">
    <property type="component" value="Chromosome"/>
</dbReference>
<dbReference type="PROSITE" id="PS51257">
    <property type="entry name" value="PROKAR_LIPOPROTEIN"/>
    <property type="match status" value="1"/>
</dbReference>
<evidence type="ECO:0000256" key="4">
    <source>
        <dbReference type="ARBA" id="ARBA00022737"/>
    </source>
</evidence>
<feature type="region of interest" description="Disordered" evidence="8">
    <location>
        <begin position="26"/>
        <end position="131"/>
    </location>
</feature>